<dbReference type="Pfam" id="PF20803">
    <property type="entry name" value="PaaX_M"/>
    <property type="match status" value="1"/>
</dbReference>
<dbReference type="Gene3D" id="3.30.70.2650">
    <property type="match status" value="1"/>
</dbReference>
<dbReference type="AlphaFoldDB" id="A0A6C2URE6"/>
<keyword evidence="4" id="KW-1185">Reference proteome</keyword>
<evidence type="ECO:0000259" key="2">
    <source>
        <dbReference type="Pfam" id="PF20803"/>
    </source>
</evidence>
<protein>
    <submittedName>
        <fullName evidence="3">Uncharacterized protein</fullName>
    </submittedName>
</protein>
<evidence type="ECO:0000259" key="1">
    <source>
        <dbReference type="Pfam" id="PF08223"/>
    </source>
</evidence>
<dbReference type="Proteomes" id="UP000346198">
    <property type="component" value="Unassembled WGS sequence"/>
</dbReference>
<proteinExistence type="predicted"/>
<feature type="domain" description="Transcriptional repressor PaaX-like central Cas2-like" evidence="2">
    <location>
        <begin position="101"/>
        <end position="182"/>
    </location>
</feature>
<dbReference type="InterPro" id="IPR013225">
    <property type="entry name" value="PaaX_C"/>
</dbReference>
<gene>
    <name evidence="3" type="ORF">SCARR_03580</name>
</gene>
<accession>A0A6C2URE6</accession>
<evidence type="ECO:0000313" key="3">
    <source>
        <dbReference type="EMBL" id="VGO21506.1"/>
    </source>
</evidence>
<dbReference type="Pfam" id="PF08223">
    <property type="entry name" value="PaaX_C"/>
    <property type="match status" value="1"/>
</dbReference>
<dbReference type="PANTHER" id="PTHR30319">
    <property type="entry name" value="PHENYLACETIC ACID REGULATOR-RELATED TRANSCRIPTIONAL REPRESSOR"/>
    <property type="match status" value="1"/>
</dbReference>
<dbReference type="InterPro" id="IPR048846">
    <property type="entry name" value="PaaX-like_central"/>
</dbReference>
<organism evidence="3 4">
    <name type="scientific">Pontiella sulfatireligans</name>
    <dbReference type="NCBI Taxonomy" id="2750658"/>
    <lineage>
        <taxon>Bacteria</taxon>
        <taxon>Pseudomonadati</taxon>
        <taxon>Kiritimatiellota</taxon>
        <taxon>Kiritimatiellia</taxon>
        <taxon>Kiritimatiellales</taxon>
        <taxon>Pontiellaceae</taxon>
        <taxon>Pontiella</taxon>
    </lineage>
</organism>
<dbReference type="EMBL" id="CAAHFH010000002">
    <property type="protein sequence ID" value="VGO21506.1"/>
    <property type="molecule type" value="Genomic_DNA"/>
</dbReference>
<dbReference type="PANTHER" id="PTHR30319:SF1">
    <property type="entry name" value="TRANSCRIPTIONAL REPRESSOR PAAX"/>
    <property type="match status" value="1"/>
</dbReference>
<feature type="domain" description="Transcriptional repressor PaaX-like C-terminal" evidence="1">
    <location>
        <begin position="186"/>
        <end position="266"/>
    </location>
</feature>
<name>A0A6C2URE6_9BACT</name>
<evidence type="ECO:0000313" key="4">
    <source>
        <dbReference type="Proteomes" id="UP000346198"/>
    </source>
</evidence>
<dbReference type="GO" id="GO:0006351">
    <property type="term" value="P:DNA-templated transcription"/>
    <property type="evidence" value="ECO:0007669"/>
    <property type="project" value="TreeGrafter"/>
</dbReference>
<dbReference type="RefSeq" id="WP_136062958.1">
    <property type="nucleotide sequence ID" value="NZ_CAAHFH010000002.1"/>
</dbReference>
<sequence>MDWKSFHHPDWSLPVVKRRLSEEWIDYMSDVGKMLATNGRSLMWDSTYPSQTAYKMAMSRLRKAGLMAYHKNDGKLPLLKLTPQGRQSLPIYFQPDQLWDTKWNGIWYMLIFDVPEKERHYRDTLRGFLKRLRMGCLQKSVWITPRDIRPEYDDLERVANVHAIAYLLESRTVLHRETAEIVDNAWKFDRLQELHERYLSVFEKNLQFLAEVDHDEEALMNLLYQEAEAYIQCMRPDPLLPSALLPKQYLGKKVFKLHQQMRNAIAHALCGGNI</sequence>
<reference evidence="3 4" key="1">
    <citation type="submission" date="2019-04" db="EMBL/GenBank/DDBJ databases">
        <authorList>
            <person name="Van Vliet M D."/>
        </authorList>
    </citation>
    <scope>NUCLEOTIDE SEQUENCE [LARGE SCALE GENOMIC DNA]</scope>
    <source>
        <strain evidence="3 4">F21</strain>
    </source>
</reference>